<dbReference type="EMBL" id="JAAIUW010000008">
    <property type="protein sequence ID" value="KAF7817901.1"/>
    <property type="molecule type" value="Genomic_DNA"/>
</dbReference>
<proteinExistence type="predicted"/>
<dbReference type="Proteomes" id="UP000634136">
    <property type="component" value="Unassembled WGS sequence"/>
</dbReference>
<gene>
    <name evidence="1" type="ORF">G2W53_023356</name>
</gene>
<protein>
    <submittedName>
        <fullName evidence="1">Uncharacterized protein</fullName>
    </submittedName>
</protein>
<reference evidence="1" key="1">
    <citation type="submission" date="2020-09" db="EMBL/GenBank/DDBJ databases">
        <title>Genome-Enabled Discovery of Anthraquinone Biosynthesis in Senna tora.</title>
        <authorList>
            <person name="Kang S.-H."/>
            <person name="Pandey R.P."/>
            <person name="Lee C.-M."/>
            <person name="Sim J.-S."/>
            <person name="Jeong J.-T."/>
            <person name="Choi B.-S."/>
            <person name="Jung M."/>
            <person name="Ginzburg D."/>
            <person name="Zhao K."/>
            <person name="Won S.Y."/>
            <person name="Oh T.-J."/>
            <person name="Yu Y."/>
            <person name="Kim N.-H."/>
            <person name="Lee O.R."/>
            <person name="Lee T.-H."/>
            <person name="Bashyal P."/>
            <person name="Kim T.-S."/>
            <person name="Lee W.-H."/>
            <person name="Kawkins C."/>
            <person name="Kim C.-K."/>
            <person name="Kim J.S."/>
            <person name="Ahn B.O."/>
            <person name="Rhee S.Y."/>
            <person name="Sohng J.K."/>
        </authorList>
    </citation>
    <scope>NUCLEOTIDE SEQUENCE</scope>
    <source>
        <tissue evidence="1">Leaf</tissue>
    </source>
</reference>
<organism evidence="1 2">
    <name type="scientific">Senna tora</name>
    <dbReference type="NCBI Taxonomy" id="362788"/>
    <lineage>
        <taxon>Eukaryota</taxon>
        <taxon>Viridiplantae</taxon>
        <taxon>Streptophyta</taxon>
        <taxon>Embryophyta</taxon>
        <taxon>Tracheophyta</taxon>
        <taxon>Spermatophyta</taxon>
        <taxon>Magnoliopsida</taxon>
        <taxon>eudicotyledons</taxon>
        <taxon>Gunneridae</taxon>
        <taxon>Pentapetalae</taxon>
        <taxon>rosids</taxon>
        <taxon>fabids</taxon>
        <taxon>Fabales</taxon>
        <taxon>Fabaceae</taxon>
        <taxon>Caesalpinioideae</taxon>
        <taxon>Cassia clade</taxon>
        <taxon>Senna</taxon>
    </lineage>
</organism>
<sequence>MGRIAGSGDYLYHDQSSNTGSNELRWNLNINFVRIFMQIWTRCITSQWNPIPAQSSLMRLHLPLLMTAPKLEHKRVESMPQEVSPMVVAFDWETERSKSSFNVQTITVV</sequence>
<name>A0A834TA74_9FABA</name>
<evidence type="ECO:0000313" key="2">
    <source>
        <dbReference type="Proteomes" id="UP000634136"/>
    </source>
</evidence>
<evidence type="ECO:0000313" key="1">
    <source>
        <dbReference type="EMBL" id="KAF7817901.1"/>
    </source>
</evidence>
<keyword evidence="2" id="KW-1185">Reference proteome</keyword>
<accession>A0A834TA74</accession>
<comment type="caution">
    <text evidence="1">The sequence shown here is derived from an EMBL/GenBank/DDBJ whole genome shotgun (WGS) entry which is preliminary data.</text>
</comment>
<dbReference type="AlphaFoldDB" id="A0A834TA74"/>